<dbReference type="AlphaFoldDB" id="B7FMH3"/>
<dbReference type="EMBL" id="BT053296">
    <property type="protein sequence ID" value="ACJ85956.1"/>
    <property type="molecule type" value="mRNA"/>
</dbReference>
<feature type="region of interest" description="Disordered" evidence="1">
    <location>
        <begin position="1"/>
        <end position="25"/>
    </location>
</feature>
<proteinExistence type="evidence at transcript level"/>
<reference evidence="2" key="1">
    <citation type="submission" date="2008-12" db="EMBL/GenBank/DDBJ databases">
        <title>Medicago truncatula full length cdna cloning project.</title>
        <authorList>
            <person name="Moskal W."/>
            <person name="Chan A."/>
            <person name="Cheung F."/>
            <person name="Xiao Y."/>
            <person name="Town C.D."/>
        </authorList>
    </citation>
    <scope>NUCLEOTIDE SEQUENCE</scope>
</reference>
<feature type="region of interest" description="Disordered" evidence="1">
    <location>
        <begin position="43"/>
        <end position="81"/>
    </location>
</feature>
<sequence>MKRREKRTNLMGRESSKESNEPNPFLPFKFNLLCTSSSLSLSSGVPIDDELSGSDETPPVKKRWRPSDWLEGGGDEGTSMVKVGPTKTSIFFHPKKKVKSDLVTTPVLFFFALS</sequence>
<organism evidence="2">
    <name type="scientific">Medicago truncatula</name>
    <name type="common">Barrel medic</name>
    <name type="synonym">Medicago tribuloides</name>
    <dbReference type="NCBI Taxonomy" id="3880"/>
    <lineage>
        <taxon>Eukaryota</taxon>
        <taxon>Viridiplantae</taxon>
        <taxon>Streptophyta</taxon>
        <taxon>Embryophyta</taxon>
        <taxon>Tracheophyta</taxon>
        <taxon>Spermatophyta</taxon>
        <taxon>Magnoliopsida</taxon>
        <taxon>eudicotyledons</taxon>
        <taxon>Gunneridae</taxon>
        <taxon>Pentapetalae</taxon>
        <taxon>rosids</taxon>
        <taxon>fabids</taxon>
        <taxon>Fabales</taxon>
        <taxon>Fabaceae</taxon>
        <taxon>Papilionoideae</taxon>
        <taxon>50 kb inversion clade</taxon>
        <taxon>NPAAA clade</taxon>
        <taxon>Hologalegina</taxon>
        <taxon>IRL clade</taxon>
        <taxon>Trifolieae</taxon>
        <taxon>Medicago</taxon>
    </lineage>
</organism>
<evidence type="ECO:0000313" key="2">
    <source>
        <dbReference type="EMBL" id="ACJ85956.1"/>
    </source>
</evidence>
<evidence type="ECO:0000256" key="1">
    <source>
        <dbReference type="SAM" id="MobiDB-lite"/>
    </source>
</evidence>
<accession>B7FMH3</accession>
<name>B7FMH3_MEDTR</name>
<protein>
    <submittedName>
        <fullName evidence="2">Uncharacterized protein</fullName>
    </submittedName>
</protein>